<keyword evidence="1" id="KW-0378">Hydrolase</keyword>
<keyword evidence="2" id="KW-0460">Magnesium</keyword>
<dbReference type="AlphaFoldDB" id="A0A158RQH1"/>
<reference evidence="3 4" key="1">
    <citation type="submission" date="2009-02" db="EMBL/GenBank/DDBJ databases">
        <title>Genome sequence of Bacillus cereus 03BB102.</title>
        <authorList>
            <person name="Dodson R.J."/>
            <person name="Jackson P."/>
            <person name="Munk A.C."/>
            <person name="Brettin T."/>
            <person name="Bruce D."/>
            <person name="Detter C."/>
            <person name="Tapia R."/>
            <person name="Han C."/>
            <person name="Sutton G."/>
            <person name="Sims D."/>
        </authorList>
    </citation>
    <scope>NUCLEOTIDE SEQUENCE [LARGE SCALE GENOMIC DNA]</scope>
    <source>
        <strain evidence="3 4">03BB102</strain>
    </source>
</reference>
<dbReference type="RefSeq" id="WP_000676028.1">
    <property type="nucleotide sequence ID" value="NC_012472.1"/>
</dbReference>
<dbReference type="GO" id="GO:0008967">
    <property type="term" value="F:phosphoglycolate phosphatase activity"/>
    <property type="evidence" value="ECO:0007669"/>
    <property type="project" value="TreeGrafter"/>
</dbReference>
<dbReference type="InterPro" id="IPR023198">
    <property type="entry name" value="PGP-like_dom2"/>
</dbReference>
<evidence type="ECO:0000256" key="1">
    <source>
        <dbReference type="ARBA" id="ARBA00022801"/>
    </source>
</evidence>
<sequence>MKGIIFDIDGTMLDTEKAVLYSLQRALRDEGMNYSLEKLHFALGIPGMAALQEIGVENMKAVHEKWIRNMEDFKNEITVFKGIAEVIEIISSYKIRTGIVTSKTRQEFIDDFQPFGLHSYFEHSICVEDTMKHKPHPEPLVTCLKRLNIDAQEAIYIGDSVYDLQCAKQAGAKFGLALWGAKTRKGFEEANYIFQTPHEILNLVKRDS</sequence>
<dbReference type="SFLD" id="SFLDG01129">
    <property type="entry name" value="C1.5:_HAD__Beta-PGM__Phosphata"/>
    <property type="match status" value="1"/>
</dbReference>
<dbReference type="KEGG" id="bcx:BCA_4901"/>
<evidence type="ECO:0000313" key="4">
    <source>
        <dbReference type="Proteomes" id="UP000002210"/>
    </source>
</evidence>
<dbReference type="EMBL" id="CP001407">
    <property type="protein sequence ID" value="ACO29457.1"/>
    <property type="molecule type" value="Genomic_DNA"/>
</dbReference>
<dbReference type="PANTHER" id="PTHR43434:SF26">
    <property type="entry name" value="PYROPHOSPHATASE PPAX"/>
    <property type="match status" value="1"/>
</dbReference>
<evidence type="ECO:0000313" key="3">
    <source>
        <dbReference type="EMBL" id="ACO29457.1"/>
    </source>
</evidence>
<dbReference type="PANTHER" id="PTHR43434">
    <property type="entry name" value="PHOSPHOGLYCOLATE PHOSPHATASE"/>
    <property type="match status" value="1"/>
</dbReference>
<dbReference type="Gene3D" id="1.10.150.240">
    <property type="entry name" value="Putative phosphatase, domain 2"/>
    <property type="match status" value="1"/>
</dbReference>
<name>A0A158RQH1_BACC3</name>
<dbReference type="GO" id="GO:0005829">
    <property type="term" value="C:cytosol"/>
    <property type="evidence" value="ECO:0007669"/>
    <property type="project" value="TreeGrafter"/>
</dbReference>
<dbReference type="InterPro" id="IPR006439">
    <property type="entry name" value="HAD-SF_hydro_IA"/>
</dbReference>
<dbReference type="NCBIfam" id="TIGR01549">
    <property type="entry name" value="HAD-SF-IA-v1"/>
    <property type="match status" value="1"/>
</dbReference>
<dbReference type="GO" id="GO:0006281">
    <property type="term" value="P:DNA repair"/>
    <property type="evidence" value="ECO:0007669"/>
    <property type="project" value="TreeGrafter"/>
</dbReference>
<dbReference type="SFLD" id="SFLDS00003">
    <property type="entry name" value="Haloacid_Dehalogenase"/>
    <property type="match status" value="1"/>
</dbReference>
<dbReference type="InterPro" id="IPR036412">
    <property type="entry name" value="HAD-like_sf"/>
</dbReference>
<organism evidence="3 4">
    <name type="scientific">Bacillus cereus (strain 03BB102)</name>
    <dbReference type="NCBI Taxonomy" id="572264"/>
    <lineage>
        <taxon>Bacteria</taxon>
        <taxon>Bacillati</taxon>
        <taxon>Bacillota</taxon>
        <taxon>Bacilli</taxon>
        <taxon>Bacillales</taxon>
        <taxon>Bacillaceae</taxon>
        <taxon>Bacillus</taxon>
        <taxon>Bacillus cereus group</taxon>
    </lineage>
</organism>
<dbReference type="InterPro" id="IPR050155">
    <property type="entry name" value="HAD-like_hydrolase_sf"/>
</dbReference>
<accession>A0A158RQH1</accession>
<dbReference type="InterPro" id="IPR041492">
    <property type="entry name" value="HAD_2"/>
</dbReference>
<gene>
    <name evidence="3" type="ordered locus">BCA_4901</name>
</gene>
<dbReference type="PATRIC" id="fig|572264.18.peg.4848"/>
<evidence type="ECO:0000256" key="2">
    <source>
        <dbReference type="ARBA" id="ARBA00022842"/>
    </source>
</evidence>
<proteinExistence type="predicted"/>
<dbReference type="SUPFAM" id="SSF56784">
    <property type="entry name" value="HAD-like"/>
    <property type="match status" value="1"/>
</dbReference>
<protein>
    <submittedName>
        <fullName evidence="3">Phosphatase</fullName>
    </submittedName>
</protein>
<dbReference type="Pfam" id="PF13419">
    <property type="entry name" value="HAD_2"/>
    <property type="match status" value="1"/>
</dbReference>
<dbReference type="Proteomes" id="UP000002210">
    <property type="component" value="Chromosome"/>
</dbReference>
<dbReference type="SFLD" id="SFLDG01135">
    <property type="entry name" value="C1.5.6:_HAD__Beta-PGM__Phospha"/>
    <property type="match status" value="1"/>
</dbReference>
<dbReference type="Gene3D" id="3.40.50.1000">
    <property type="entry name" value="HAD superfamily/HAD-like"/>
    <property type="match status" value="1"/>
</dbReference>
<dbReference type="InterPro" id="IPR023214">
    <property type="entry name" value="HAD_sf"/>
</dbReference>